<dbReference type="STRING" id="469382.Hbor_01620"/>
<dbReference type="Pfam" id="PF24433">
    <property type="entry name" value="DUF7556"/>
    <property type="match status" value="1"/>
</dbReference>
<accession>E4NS88</accession>
<evidence type="ECO:0000313" key="2">
    <source>
        <dbReference type="Proteomes" id="UP000006663"/>
    </source>
</evidence>
<reference evidence="1 2" key="1">
    <citation type="journal article" date="2009" name="Stand. Genomic Sci.">
        <title>Complete genome sequence of Halogeometricum borinquense type strain (PR3).</title>
        <authorList>
            <person name="Malfatti S."/>
            <person name="Tindall B.J."/>
            <person name="Schneider S."/>
            <person name="Fahnrich R."/>
            <person name="Lapidus A."/>
            <person name="Labuttii K."/>
            <person name="Copeland A."/>
            <person name="Glavina Del Rio T."/>
            <person name="Nolan M."/>
            <person name="Chen F."/>
            <person name="Lucas S."/>
            <person name="Tice H."/>
            <person name="Cheng J.F."/>
            <person name="Bruce D."/>
            <person name="Goodwin L."/>
            <person name="Pitluck S."/>
            <person name="Anderson I."/>
            <person name="Pati A."/>
            <person name="Ivanova N."/>
            <person name="Mavromatis K."/>
            <person name="Chen A."/>
            <person name="Palaniappan K."/>
            <person name="D'haeseleer P."/>
            <person name="Goker M."/>
            <person name="Bristow J."/>
            <person name="Eisen J.A."/>
            <person name="Markowitz V."/>
            <person name="Hugenholtz P."/>
            <person name="Kyrpides N.C."/>
            <person name="Klenk H.P."/>
            <person name="Chain P."/>
        </authorList>
    </citation>
    <scope>NUCLEOTIDE SEQUENCE [LARGE SCALE GENOMIC DNA]</scope>
    <source>
        <strain evidence="2">ATCC 700274 / DSM 11551 / JCM 10706 / KCTC 4070 / PR3</strain>
    </source>
</reference>
<gene>
    <name evidence="1" type="ordered locus">Hbor_01620</name>
</gene>
<dbReference type="KEGG" id="hbo:Hbor_01620"/>
<dbReference type="InterPro" id="IPR055978">
    <property type="entry name" value="DUF7556"/>
</dbReference>
<sequence>MYGCYRLSNMTPNVTAASDASRAEVMASVDSTPARSEFIIADISCDNAWLSMTVEEAPSLRDWA</sequence>
<dbReference type="Proteomes" id="UP000006663">
    <property type="component" value="Chromosome"/>
</dbReference>
<evidence type="ECO:0000313" key="1">
    <source>
        <dbReference type="EMBL" id="ADQ65773.1"/>
    </source>
</evidence>
<dbReference type="AlphaFoldDB" id="E4NS88"/>
<proteinExistence type="predicted"/>
<keyword evidence="2" id="KW-1185">Reference proteome</keyword>
<dbReference type="HOGENOM" id="CLU_194229_1_1_2"/>
<protein>
    <submittedName>
        <fullName evidence="1">Uncharacterized protein</fullName>
    </submittedName>
</protein>
<name>E4NS88_HALBP</name>
<dbReference type="eggNOG" id="arCOG06331">
    <property type="taxonomic scope" value="Archaea"/>
</dbReference>
<dbReference type="EMBL" id="CP001690">
    <property type="protein sequence ID" value="ADQ65773.1"/>
    <property type="molecule type" value="Genomic_DNA"/>
</dbReference>
<organism evidence="1 2">
    <name type="scientific">Halogeometricum borinquense (strain ATCC 700274 / DSM 11551 / JCM 10706 / KCTC 4070 / PR3)</name>
    <dbReference type="NCBI Taxonomy" id="469382"/>
    <lineage>
        <taxon>Archaea</taxon>
        <taxon>Methanobacteriati</taxon>
        <taxon>Methanobacteriota</taxon>
        <taxon>Stenosarchaea group</taxon>
        <taxon>Halobacteria</taxon>
        <taxon>Halobacteriales</taxon>
        <taxon>Haloferacaceae</taxon>
        <taxon>Halogeometricum</taxon>
    </lineage>
</organism>